<dbReference type="Proteomes" id="UP000012046">
    <property type="component" value="Unassembled WGS sequence"/>
</dbReference>
<dbReference type="SUPFAM" id="SSF58104">
    <property type="entry name" value="Methyl-accepting chemotaxis protein (MCP) signaling domain"/>
    <property type="match status" value="1"/>
</dbReference>
<keyword evidence="3" id="KW-0488">Methylation</keyword>
<dbReference type="InterPro" id="IPR000014">
    <property type="entry name" value="PAS"/>
</dbReference>
<evidence type="ECO:0000256" key="6">
    <source>
        <dbReference type="ARBA" id="ARBA00022692"/>
    </source>
</evidence>
<dbReference type="GO" id="GO:0005886">
    <property type="term" value="C:plasma membrane"/>
    <property type="evidence" value="ECO:0007669"/>
    <property type="project" value="UniProtKB-SubCell"/>
</dbReference>
<dbReference type="SUPFAM" id="SSF55785">
    <property type="entry name" value="PYP-like sensor domain (PAS domain)"/>
    <property type="match status" value="1"/>
</dbReference>
<dbReference type="FunFam" id="1.10.287.950:FF:000001">
    <property type="entry name" value="Methyl-accepting chemotaxis sensory transducer"/>
    <property type="match status" value="1"/>
</dbReference>
<keyword evidence="17" id="KW-1185">Reference proteome</keyword>
<evidence type="ECO:0000313" key="16">
    <source>
        <dbReference type="EMBL" id="EHR40570.1"/>
    </source>
</evidence>
<dbReference type="InterPro" id="IPR035965">
    <property type="entry name" value="PAS-like_dom_sf"/>
</dbReference>
<dbReference type="NCBIfam" id="TIGR00229">
    <property type="entry name" value="sensory_box"/>
    <property type="match status" value="1"/>
</dbReference>
<name>H3ZFT6_9ALTE</name>
<keyword evidence="8 12" id="KW-0472">Membrane</keyword>
<evidence type="ECO:0008006" key="18">
    <source>
        <dbReference type="Google" id="ProtNLM"/>
    </source>
</evidence>
<dbReference type="PANTHER" id="PTHR32089">
    <property type="entry name" value="METHYL-ACCEPTING CHEMOTAXIS PROTEIN MCPB"/>
    <property type="match status" value="1"/>
</dbReference>
<dbReference type="PRINTS" id="PR00260">
    <property type="entry name" value="CHEMTRNSDUCR"/>
</dbReference>
<dbReference type="Pfam" id="PF08447">
    <property type="entry name" value="PAS_3"/>
    <property type="match status" value="1"/>
</dbReference>
<dbReference type="CDD" id="cd00130">
    <property type="entry name" value="PAS"/>
    <property type="match status" value="1"/>
</dbReference>
<evidence type="ECO:0000259" key="13">
    <source>
        <dbReference type="PROSITE" id="PS50111"/>
    </source>
</evidence>
<reference evidence="16 17" key="1">
    <citation type="journal article" date="2012" name="J. Bacteriol.">
        <title>Genome Sequence of Extracellular-Protease-Producing Alishewanella jeotgali Isolated from Traditional Korean Fermented Seafood.</title>
        <authorList>
            <person name="Jung J."/>
            <person name="Chun J."/>
            <person name="Park W."/>
        </authorList>
    </citation>
    <scope>NUCLEOTIDE SEQUENCE [LARGE SCALE GENOMIC DNA]</scope>
    <source>
        <strain evidence="16 17">KCTC 22429</strain>
    </source>
</reference>
<organism evidence="16 17">
    <name type="scientific">Alishewanella jeotgali KCTC 22429</name>
    <dbReference type="NCBI Taxonomy" id="1129374"/>
    <lineage>
        <taxon>Bacteria</taxon>
        <taxon>Pseudomonadati</taxon>
        <taxon>Pseudomonadota</taxon>
        <taxon>Gammaproteobacteria</taxon>
        <taxon>Alteromonadales</taxon>
        <taxon>Alteromonadaceae</taxon>
        <taxon>Alishewanella</taxon>
    </lineage>
</organism>
<dbReference type="GO" id="GO:0007165">
    <property type="term" value="P:signal transduction"/>
    <property type="evidence" value="ECO:0007669"/>
    <property type="project" value="UniProtKB-KW"/>
</dbReference>
<dbReference type="FunFam" id="3.30.450.20:FF:000046">
    <property type="entry name" value="Aerotaxis sensor receptor"/>
    <property type="match status" value="1"/>
</dbReference>
<dbReference type="PROSITE" id="PS50112">
    <property type="entry name" value="PAS"/>
    <property type="match status" value="1"/>
</dbReference>
<protein>
    <recommendedName>
        <fullName evidence="18">Methyl-accepting chemotaxis sensory transducer with Pas/Pac sensor</fullName>
    </recommendedName>
</protein>
<comment type="caution">
    <text evidence="16">The sequence shown here is derived from an EMBL/GenBank/DDBJ whole genome shotgun (WGS) entry which is preliminary data.</text>
</comment>
<evidence type="ECO:0000256" key="11">
    <source>
        <dbReference type="PROSITE-ProRule" id="PRU00284"/>
    </source>
</evidence>
<evidence type="ECO:0000256" key="7">
    <source>
        <dbReference type="ARBA" id="ARBA00022989"/>
    </source>
</evidence>
<gene>
    <name evidence="16" type="ORF">AJE_10904</name>
</gene>
<evidence type="ECO:0000256" key="5">
    <source>
        <dbReference type="ARBA" id="ARBA00022519"/>
    </source>
</evidence>
<dbReference type="InterPro" id="IPR000727">
    <property type="entry name" value="T_SNARE_dom"/>
</dbReference>
<dbReference type="PROSITE" id="PS50192">
    <property type="entry name" value="T_SNARE"/>
    <property type="match status" value="1"/>
</dbReference>
<dbReference type="PANTHER" id="PTHR32089:SF74">
    <property type="entry name" value="METHYL-ACCEPTING CHEMOTAXIS PROTEIN AER"/>
    <property type="match status" value="1"/>
</dbReference>
<feature type="transmembrane region" description="Helical" evidence="12">
    <location>
        <begin position="150"/>
        <end position="171"/>
    </location>
</feature>
<accession>H3ZFT6</accession>
<sequence length="526" mass="57048">MKENLPVTGREQPVPADANILSTTDLHGKIKYVNQCFIEISGFDKAELIGQNHHIVRHPSMPAAVFRQFWQRIKSGQPWMGIVKNRCKNGDHYWVDAYVTPICQAGQVNEYQSVRRQAKPEHIQRAEQVYQALIQGKTLRQLKTAMPLRWQLLLLCSMPVLVGIAVATLLSGSQASLIYPLLGLLLSTMLCWQWLKPLQALSEQSRRITDDAVARYIYTGRNDELGQLQLALRCLEAETAGVVGRVADSATALAAGIGQLTRSVNGSRQEIQAQFAETEQVASAIHQLSASVQEVADSARSSSDAADNALRQAQHSKAVTAQSMAAATGLQQQLSQSEQLVQAVAASSTDISQILELIRSIAEQTNLLALNAAIEAARAGAAGRGFAVVADEVRLLASRTQGATSDIQSKISRLQQVTAEAVIALGQSQQGAVSCAELSHSTAQQLEQILGSIHNITAQNQQIAAAVEQQCYVADTISKNVTSIRDLASRSLSNAEHTANASDEMHGVTQGFDALTRQFWSRQRST</sequence>
<dbReference type="InterPro" id="IPR004090">
    <property type="entry name" value="Chemotax_Me-accpt_rcpt"/>
</dbReference>
<dbReference type="InterPro" id="IPR004089">
    <property type="entry name" value="MCPsignal_dom"/>
</dbReference>
<evidence type="ECO:0000256" key="1">
    <source>
        <dbReference type="ARBA" id="ARBA00004429"/>
    </source>
</evidence>
<evidence type="ECO:0000313" key="17">
    <source>
        <dbReference type="Proteomes" id="UP000012046"/>
    </source>
</evidence>
<comment type="subcellular location">
    <subcellularLocation>
        <location evidence="1">Cell inner membrane</location>
        <topology evidence="1">Multi-pass membrane protein</topology>
    </subcellularLocation>
</comment>
<dbReference type="PATRIC" id="fig|1129374.4.peg.2161"/>
<keyword evidence="7 12" id="KW-1133">Transmembrane helix</keyword>
<keyword evidence="5" id="KW-0997">Cell inner membrane</keyword>
<proteinExistence type="inferred from homology"/>
<dbReference type="AlphaFoldDB" id="H3ZFT6"/>
<dbReference type="eggNOG" id="COG0840">
    <property type="taxonomic scope" value="Bacteria"/>
</dbReference>
<evidence type="ECO:0000256" key="8">
    <source>
        <dbReference type="ARBA" id="ARBA00023136"/>
    </source>
</evidence>
<dbReference type="InterPro" id="IPR013655">
    <property type="entry name" value="PAS_fold_3"/>
</dbReference>
<dbReference type="Pfam" id="PF00015">
    <property type="entry name" value="MCPsignal"/>
    <property type="match status" value="1"/>
</dbReference>
<evidence type="ECO:0000256" key="3">
    <source>
        <dbReference type="ARBA" id="ARBA00022481"/>
    </source>
</evidence>
<evidence type="ECO:0000259" key="15">
    <source>
        <dbReference type="PROSITE" id="PS50192"/>
    </source>
</evidence>
<dbReference type="GO" id="GO:0052131">
    <property type="term" value="P:positive aerotaxis"/>
    <property type="evidence" value="ECO:0007669"/>
    <property type="project" value="UniProtKB-ARBA"/>
</dbReference>
<dbReference type="STRING" id="1129374.AJE_10904"/>
<keyword evidence="6 12" id="KW-0812">Transmembrane</keyword>
<dbReference type="SMART" id="SM00283">
    <property type="entry name" value="MA"/>
    <property type="match status" value="1"/>
</dbReference>
<evidence type="ECO:0000259" key="14">
    <source>
        <dbReference type="PROSITE" id="PS50112"/>
    </source>
</evidence>
<dbReference type="PROSITE" id="PS50111">
    <property type="entry name" value="CHEMOTAXIS_TRANSDUC_2"/>
    <property type="match status" value="1"/>
</dbReference>
<evidence type="ECO:0000256" key="10">
    <source>
        <dbReference type="ARBA" id="ARBA00029447"/>
    </source>
</evidence>
<dbReference type="GO" id="GO:0004888">
    <property type="term" value="F:transmembrane signaling receptor activity"/>
    <property type="evidence" value="ECO:0007669"/>
    <property type="project" value="InterPro"/>
</dbReference>
<feature type="domain" description="PAS" evidence="14">
    <location>
        <begin position="25"/>
        <end position="76"/>
    </location>
</feature>
<evidence type="ECO:0000256" key="4">
    <source>
        <dbReference type="ARBA" id="ARBA00022500"/>
    </source>
</evidence>
<dbReference type="Gene3D" id="3.30.450.20">
    <property type="entry name" value="PAS domain"/>
    <property type="match status" value="1"/>
</dbReference>
<keyword evidence="2" id="KW-1003">Cell membrane</keyword>
<evidence type="ECO:0000256" key="2">
    <source>
        <dbReference type="ARBA" id="ARBA00022475"/>
    </source>
</evidence>
<comment type="similarity">
    <text evidence="10">Belongs to the methyl-accepting chemotaxis (MCP) protein family.</text>
</comment>
<dbReference type="EMBL" id="AHTH01000037">
    <property type="protein sequence ID" value="EHR40570.1"/>
    <property type="molecule type" value="Genomic_DNA"/>
</dbReference>
<dbReference type="Gene3D" id="1.10.287.950">
    <property type="entry name" value="Methyl-accepting chemotaxis protein"/>
    <property type="match status" value="1"/>
</dbReference>
<feature type="domain" description="T-SNARE coiled-coil homology" evidence="15">
    <location>
        <begin position="436"/>
        <end position="498"/>
    </location>
</feature>
<evidence type="ECO:0000256" key="12">
    <source>
        <dbReference type="SAM" id="Phobius"/>
    </source>
</evidence>
<evidence type="ECO:0000256" key="9">
    <source>
        <dbReference type="ARBA" id="ARBA00023224"/>
    </source>
</evidence>
<keyword evidence="9 11" id="KW-0807">Transducer</keyword>
<feature type="domain" description="Methyl-accepting transducer" evidence="13">
    <location>
        <begin position="249"/>
        <end position="485"/>
    </location>
</feature>
<keyword evidence="4" id="KW-0145">Chemotaxis</keyword>
<dbReference type="RefSeq" id="WP_008950891.1">
    <property type="nucleotide sequence ID" value="NZ_AHTH01000037.1"/>
</dbReference>